<dbReference type="GO" id="GO:0008233">
    <property type="term" value="F:peptidase activity"/>
    <property type="evidence" value="ECO:0007669"/>
    <property type="project" value="InterPro"/>
</dbReference>
<dbReference type="EMBL" id="SIHI01000019">
    <property type="protein sequence ID" value="TWT49027.1"/>
    <property type="molecule type" value="Genomic_DNA"/>
</dbReference>
<dbReference type="Gene3D" id="3.90.226.10">
    <property type="entry name" value="2-enoyl-CoA Hydratase, Chain A, domain 1"/>
    <property type="match status" value="1"/>
</dbReference>
<evidence type="ECO:0000259" key="3">
    <source>
        <dbReference type="Pfam" id="PF01343"/>
    </source>
</evidence>
<gene>
    <name evidence="4" type="primary">sppA_3</name>
    <name evidence="4" type="ORF">KOR42_39430</name>
</gene>
<dbReference type="GO" id="GO:0006508">
    <property type="term" value="P:proteolysis"/>
    <property type="evidence" value="ECO:0007669"/>
    <property type="project" value="InterPro"/>
</dbReference>
<sequence>MPRPLSTAQRKRRRRQLKGIQSRIYDQPLAILPSKLGEITALIESVIDGQDPPEATLPDEHAPLVEFQPLAVGNSRQISRTNGAESGSRVAILHLHGTIVQRSNLMTRHSGGTAVESFSRSFDDVLNDDSVGAIVIHCDSPGGEISGVQELSDHIYAARGTKPIIAFVDPLCCSAAIEIASAADEIVATPSAWAIGSIGVLVVHREVSQKNKLEGVTYSVVRSTEFKAGGMPCEPLSDLHRGELQARVDRSHQQFLQTMARNRGVDTETVTTRYGNGRYMDSTEALEVGLIDRIMTFGALLAELGVTGRPPEIREDEALERALFGQSDRKTITHESTPPGSGAAQTPVRSLAAMNPQIRYKLLQLGLIGALATAEESMAALKLHFEAHGQKVPDTDEKILEALGWKSDQQAHDRNTTAASTTLERTQVLTDSAQAAQRSSELSISDLIGLVATAGGSLTVEERLELQSELITAHEASPQTTRQVLDTINARTTAANPPAGASLPVTVTADATDKMVAAARDQIVTATLRGGQPQQIYDRQRGEYIPFTPDTRNRDMSSPVAIARKCLVQGGADPARVMNLPKATVARLVGGANPREMGLGSLYAASGSFNVSGMFTNIFLDAANVTLRNGWDSGRTTFKLWAHRGEDIQDMKPVHRVLAGEVSDPTAIGEDGSFDETTLTDGKEQYRLTIWGKMFTWTWEMVLNDSLGAFMDVPTKMGKSMIRKENRLIYQHLKDNLALADNIALFNGTSIAGGGHNNRTTGALTTPADYVNAFGVMQRKMRQQRGLNTDDDGSGALNLVQKYCLYPSALDDIILTALSSRSVAINTGGNSGTNNPWENRLEPIVEPELDAASGGSDTRFITAADASDCDTVEYAYLEGLEAPVLESEESFARLGGGNRLYFAVGSKPLDFRGMQDHTGEA</sequence>
<dbReference type="RefSeq" id="WP_146511361.1">
    <property type="nucleotide sequence ID" value="NZ_SIHI01000019.1"/>
</dbReference>
<protein>
    <submittedName>
        <fullName evidence="4">Putative signal peptide peptidase SppA</fullName>
        <ecNumber evidence="4">3.4.21.-</ecNumber>
    </submittedName>
</protein>
<reference evidence="4 5" key="1">
    <citation type="submission" date="2019-02" db="EMBL/GenBank/DDBJ databases">
        <title>Deep-cultivation of Planctomycetes and their phenomic and genomic characterization uncovers novel biology.</title>
        <authorList>
            <person name="Wiegand S."/>
            <person name="Jogler M."/>
            <person name="Boedeker C."/>
            <person name="Pinto D."/>
            <person name="Vollmers J."/>
            <person name="Rivas-Marin E."/>
            <person name="Kohn T."/>
            <person name="Peeters S.H."/>
            <person name="Heuer A."/>
            <person name="Rast P."/>
            <person name="Oberbeckmann S."/>
            <person name="Bunk B."/>
            <person name="Jeske O."/>
            <person name="Meyerdierks A."/>
            <person name="Storesund J.E."/>
            <person name="Kallscheuer N."/>
            <person name="Luecker S."/>
            <person name="Lage O.M."/>
            <person name="Pohl T."/>
            <person name="Merkel B.J."/>
            <person name="Hornburger P."/>
            <person name="Mueller R.-W."/>
            <person name="Bruemmer F."/>
            <person name="Labrenz M."/>
            <person name="Spormann A.M."/>
            <person name="Op Den Camp H."/>
            <person name="Overmann J."/>
            <person name="Amann R."/>
            <person name="Jetten M.S.M."/>
            <person name="Mascher T."/>
            <person name="Medema M.H."/>
            <person name="Devos D.P."/>
            <person name="Kaster A.-K."/>
            <person name="Ovreas L."/>
            <person name="Rohde M."/>
            <person name="Galperin M.Y."/>
            <person name="Jogler C."/>
        </authorList>
    </citation>
    <scope>NUCLEOTIDE SEQUENCE [LARGE SCALE GENOMIC DNA]</scope>
    <source>
        <strain evidence="4 5">KOR42</strain>
    </source>
</reference>
<organism evidence="4 5">
    <name type="scientific">Thalassoglobus neptunius</name>
    <dbReference type="NCBI Taxonomy" id="1938619"/>
    <lineage>
        <taxon>Bacteria</taxon>
        <taxon>Pseudomonadati</taxon>
        <taxon>Planctomycetota</taxon>
        <taxon>Planctomycetia</taxon>
        <taxon>Planctomycetales</taxon>
        <taxon>Planctomycetaceae</taxon>
        <taxon>Thalassoglobus</taxon>
    </lineage>
</organism>
<keyword evidence="5" id="KW-1185">Reference proteome</keyword>
<dbReference type="Pfam" id="PF01343">
    <property type="entry name" value="Peptidase_S49"/>
    <property type="match status" value="1"/>
</dbReference>
<comment type="similarity">
    <text evidence="1">Belongs to the peptidase S49 family.</text>
</comment>
<feature type="region of interest" description="Disordered" evidence="2">
    <location>
        <begin position="327"/>
        <end position="347"/>
    </location>
</feature>
<evidence type="ECO:0000256" key="2">
    <source>
        <dbReference type="SAM" id="MobiDB-lite"/>
    </source>
</evidence>
<accession>A0A5C5WET6</accession>
<dbReference type="PANTHER" id="PTHR42987:SF4">
    <property type="entry name" value="PROTEASE SOHB-RELATED"/>
    <property type="match status" value="1"/>
</dbReference>
<dbReference type="InterPro" id="IPR033855">
    <property type="entry name" value="Protein_C"/>
</dbReference>
<dbReference type="CDD" id="cd07022">
    <property type="entry name" value="S49_Sppa_36K_type"/>
    <property type="match status" value="1"/>
</dbReference>
<dbReference type="InterPro" id="IPR029045">
    <property type="entry name" value="ClpP/crotonase-like_dom_sf"/>
</dbReference>
<comment type="caution">
    <text evidence="4">The sequence shown here is derived from an EMBL/GenBank/DDBJ whole genome shotgun (WGS) entry which is preliminary data.</text>
</comment>
<dbReference type="OrthoDB" id="9806592at2"/>
<keyword evidence="4" id="KW-0378">Hydrolase</keyword>
<feature type="compositionally biased region" description="Polar residues" evidence="2">
    <location>
        <begin position="334"/>
        <end position="347"/>
    </location>
</feature>
<feature type="domain" description="Peptidase S49" evidence="3">
    <location>
        <begin position="161"/>
        <end position="303"/>
    </location>
</feature>
<evidence type="ECO:0000313" key="4">
    <source>
        <dbReference type="EMBL" id="TWT49027.1"/>
    </source>
</evidence>
<evidence type="ECO:0000256" key="1">
    <source>
        <dbReference type="ARBA" id="ARBA00008683"/>
    </source>
</evidence>
<dbReference type="Pfam" id="PF25209">
    <property type="entry name" value="Phage_capsid_4"/>
    <property type="match status" value="1"/>
</dbReference>
<dbReference type="Gene3D" id="6.20.330.10">
    <property type="match status" value="1"/>
</dbReference>
<evidence type="ECO:0000313" key="5">
    <source>
        <dbReference type="Proteomes" id="UP000317243"/>
    </source>
</evidence>
<dbReference type="AlphaFoldDB" id="A0A5C5WET6"/>
<dbReference type="PANTHER" id="PTHR42987">
    <property type="entry name" value="PEPTIDASE S49"/>
    <property type="match status" value="1"/>
</dbReference>
<dbReference type="EC" id="3.4.21.-" evidence="4"/>
<dbReference type="SUPFAM" id="SSF52096">
    <property type="entry name" value="ClpP/crotonase"/>
    <property type="match status" value="1"/>
</dbReference>
<dbReference type="InterPro" id="IPR002142">
    <property type="entry name" value="Peptidase_S49"/>
</dbReference>
<proteinExistence type="inferred from homology"/>
<name>A0A5C5WET6_9PLAN</name>
<dbReference type="Proteomes" id="UP000317243">
    <property type="component" value="Unassembled WGS sequence"/>
</dbReference>